<name>A0A8D8F977_CULPI</name>
<dbReference type="EMBL" id="HBUE01047068">
    <property type="protein sequence ID" value="CAG6463061.1"/>
    <property type="molecule type" value="Transcribed_RNA"/>
</dbReference>
<dbReference type="EMBL" id="HBUE01047069">
    <property type="protein sequence ID" value="CAG6463062.1"/>
    <property type="molecule type" value="Transcribed_RNA"/>
</dbReference>
<evidence type="ECO:0000313" key="1">
    <source>
        <dbReference type="EMBL" id="CAG6463061.1"/>
    </source>
</evidence>
<organism evidence="1">
    <name type="scientific">Culex pipiens</name>
    <name type="common">House mosquito</name>
    <dbReference type="NCBI Taxonomy" id="7175"/>
    <lineage>
        <taxon>Eukaryota</taxon>
        <taxon>Metazoa</taxon>
        <taxon>Ecdysozoa</taxon>
        <taxon>Arthropoda</taxon>
        <taxon>Hexapoda</taxon>
        <taxon>Insecta</taxon>
        <taxon>Pterygota</taxon>
        <taxon>Neoptera</taxon>
        <taxon>Endopterygota</taxon>
        <taxon>Diptera</taxon>
        <taxon>Nematocera</taxon>
        <taxon>Culicoidea</taxon>
        <taxon>Culicidae</taxon>
        <taxon>Culicinae</taxon>
        <taxon>Culicini</taxon>
        <taxon>Culex</taxon>
        <taxon>Culex</taxon>
    </lineage>
</organism>
<protein>
    <submittedName>
        <fullName evidence="1">(northern house mosquito) hypothetical protein</fullName>
    </submittedName>
</protein>
<reference evidence="1" key="1">
    <citation type="submission" date="2021-05" db="EMBL/GenBank/DDBJ databases">
        <authorList>
            <person name="Alioto T."/>
            <person name="Alioto T."/>
            <person name="Gomez Garrido J."/>
        </authorList>
    </citation>
    <scope>NUCLEOTIDE SEQUENCE</scope>
</reference>
<accession>A0A8D8F977</accession>
<dbReference type="AlphaFoldDB" id="A0A8D8F977"/>
<sequence length="100" mass="11185">MKAVFHRSGKTPLSRECWNRNRSGDSRHWMHFFRILEGIPSGPTDEVDFNLAAAFMIRWSSSTSRSRTLPQGGTFSVAAATSCGERDSLMNILENFSANS</sequence>
<proteinExistence type="predicted"/>